<dbReference type="RefSeq" id="WP_012109094.1">
    <property type="nucleotide sequence ID" value="NC_009714.1"/>
</dbReference>
<dbReference type="AlphaFoldDB" id="A7I2Q2"/>
<keyword evidence="1" id="KW-0472">Membrane</keyword>
<keyword evidence="1" id="KW-0812">Transmembrane</keyword>
<protein>
    <submittedName>
        <fullName evidence="2">Uncharacterized protein</fullName>
    </submittedName>
</protein>
<evidence type="ECO:0000256" key="1">
    <source>
        <dbReference type="SAM" id="Phobius"/>
    </source>
</evidence>
<evidence type="ECO:0000313" key="2">
    <source>
        <dbReference type="EMBL" id="ABS52428.1"/>
    </source>
</evidence>
<feature type="transmembrane region" description="Helical" evidence="1">
    <location>
        <begin position="129"/>
        <end position="151"/>
    </location>
</feature>
<gene>
    <name evidence="2" type="ordered locus">CHAB381_1242</name>
</gene>
<keyword evidence="3" id="KW-1185">Reference proteome</keyword>
<keyword evidence="1" id="KW-1133">Transmembrane helix</keyword>
<feature type="transmembrane region" description="Helical" evidence="1">
    <location>
        <begin position="12"/>
        <end position="35"/>
    </location>
</feature>
<feature type="transmembrane region" description="Helical" evidence="1">
    <location>
        <begin position="55"/>
        <end position="79"/>
    </location>
</feature>
<reference evidence="3" key="1">
    <citation type="submission" date="2007-07" db="EMBL/GenBank/DDBJ databases">
        <title>Complete genome sequence of Campylobacter hominis ATCC BAA-381, a commensal isolated from the human gastrointestinal tract.</title>
        <authorList>
            <person name="Fouts D.E."/>
            <person name="Mongodin E.F."/>
            <person name="Puiu D."/>
            <person name="Sebastian Y."/>
            <person name="Miller W.G."/>
            <person name="Mandrell R.E."/>
            <person name="Nelson K.E."/>
        </authorList>
    </citation>
    <scope>NUCLEOTIDE SEQUENCE [LARGE SCALE GENOMIC DNA]</scope>
    <source>
        <strain evidence="3">ATCC BAA-381 / LMG 19568 / NCTC 13146 / CH001A</strain>
    </source>
</reference>
<dbReference type="KEGG" id="cha:CHAB381_1242"/>
<proteinExistence type="predicted"/>
<name>A7I2Q2_CAMHC</name>
<evidence type="ECO:0000313" key="3">
    <source>
        <dbReference type="Proteomes" id="UP000002407"/>
    </source>
</evidence>
<dbReference type="EMBL" id="CP000776">
    <property type="protein sequence ID" value="ABS52428.1"/>
    <property type="molecule type" value="Genomic_DNA"/>
</dbReference>
<dbReference type="HOGENOM" id="CLU_1607801_0_0_7"/>
<organism evidence="2 3">
    <name type="scientific">Campylobacter hominis (strain ATCC BAA-381 / DSM 21671 / CCUG 45161 / LMG 19568 / NCTC 13146 / CH001A)</name>
    <dbReference type="NCBI Taxonomy" id="360107"/>
    <lineage>
        <taxon>Bacteria</taxon>
        <taxon>Pseudomonadati</taxon>
        <taxon>Campylobacterota</taxon>
        <taxon>Epsilonproteobacteria</taxon>
        <taxon>Campylobacterales</taxon>
        <taxon>Campylobacteraceae</taxon>
        <taxon>Campylobacter</taxon>
    </lineage>
</organism>
<sequence>MNKNSVIKKRLNLFLKITAASFSVAIFFICMRYFLVEPLINSIFPSESEFDVDPIKWLEILLLQIFVYWIFLFFLFYGFIKYGFFDKFIDFCINIFGYLFMMPFFIFFIDILIIFIFQISETTCKSVYLSFKISQISCFVFSLFYFCYFMLREIGKIINSKANPI</sequence>
<dbReference type="Proteomes" id="UP000002407">
    <property type="component" value="Chromosome"/>
</dbReference>
<feature type="transmembrane region" description="Helical" evidence="1">
    <location>
        <begin position="91"/>
        <end position="117"/>
    </location>
</feature>
<accession>A7I2Q2</accession>